<dbReference type="SUPFAM" id="SSF47384">
    <property type="entry name" value="Homodimeric domain of signal transducing histidine kinase"/>
    <property type="match status" value="1"/>
</dbReference>
<keyword evidence="10" id="KW-1185">Reference proteome</keyword>
<dbReference type="CDD" id="cd17574">
    <property type="entry name" value="REC_OmpR"/>
    <property type="match status" value="1"/>
</dbReference>
<dbReference type="InterPro" id="IPR005467">
    <property type="entry name" value="His_kinase_dom"/>
</dbReference>
<feature type="compositionally biased region" description="Polar residues" evidence="6">
    <location>
        <begin position="188"/>
        <end position="199"/>
    </location>
</feature>
<evidence type="ECO:0000259" key="8">
    <source>
        <dbReference type="PROSITE" id="PS50110"/>
    </source>
</evidence>
<dbReference type="Pfam" id="PF00512">
    <property type="entry name" value="HisKA"/>
    <property type="match status" value="1"/>
</dbReference>
<dbReference type="InterPro" id="IPR036890">
    <property type="entry name" value="HATPase_C_sf"/>
</dbReference>
<dbReference type="Pfam" id="PF00072">
    <property type="entry name" value="Response_reg"/>
    <property type="match status" value="2"/>
</dbReference>
<dbReference type="Gene3D" id="3.40.50.2300">
    <property type="match status" value="2"/>
</dbReference>
<dbReference type="Gene3D" id="3.30.565.10">
    <property type="entry name" value="Histidine kinase-like ATPase, C-terminal domain"/>
    <property type="match status" value="1"/>
</dbReference>
<keyword evidence="3 4" id="KW-0597">Phosphoprotein</keyword>
<protein>
    <recommendedName>
        <fullName evidence="2">histidine kinase</fullName>
        <ecNumber evidence="2">2.7.13.3</ecNumber>
    </recommendedName>
</protein>
<evidence type="ECO:0000259" key="7">
    <source>
        <dbReference type="PROSITE" id="PS50109"/>
    </source>
</evidence>
<keyword evidence="5" id="KW-0175">Coiled coil</keyword>
<proteinExistence type="predicted"/>
<dbReference type="InterPro" id="IPR004358">
    <property type="entry name" value="Sig_transdc_His_kin-like_C"/>
</dbReference>
<dbReference type="Gene3D" id="1.10.287.130">
    <property type="match status" value="1"/>
</dbReference>
<evidence type="ECO:0000256" key="4">
    <source>
        <dbReference type="PROSITE-ProRule" id="PRU00169"/>
    </source>
</evidence>
<dbReference type="Proteomes" id="UP001595476">
    <property type="component" value="Unassembled WGS sequence"/>
</dbReference>
<dbReference type="PROSITE" id="PS50110">
    <property type="entry name" value="RESPONSE_REGULATORY"/>
    <property type="match status" value="2"/>
</dbReference>
<gene>
    <name evidence="9" type="ORF">ACFOEK_08065</name>
</gene>
<dbReference type="SMART" id="SM00448">
    <property type="entry name" value="REC"/>
    <property type="match status" value="2"/>
</dbReference>
<dbReference type="RefSeq" id="WP_386718899.1">
    <property type="nucleotide sequence ID" value="NZ_JBHRSZ010000004.1"/>
</dbReference>
<evidence type="ECO:0000256" key="1">
    <source>
        <dbReference type="ARBA" id="ARBA00000085"/>
    </source>
</evidence>
<feature type="domain" description="Response regulatory" evidence="8">
    <location>
        <begin position="140"/>
        <end position="290"/>
    </location>
</feature>
<dbReference type="SUPFAM" id="SSF52172">
    <property type="entry name" value="CheY-like"/>
    <property type="match status" value="2"/>
</dbReference>
<evidence type="ECO:0000256" key="2">
    <source>
        <dbReference type="ARBA" id="ARBA00012438"/>
    </source>
</evidence>
<dbReference type="PROSITE" id="PS50109">
    <property type="entry name" value="HIS_KIN"/>
    <property type="match status" value="1"/>
</dbReference>
<dbReference type="InterPro" id="IPR011006">
    <property type="entry name" value="CheY-like_superfamily"/>
</dbReference>
<dbReference type="SMART" id="SM00387">
    <property type="entry name" value="HATPase_c"/>
    <property type="match status" value="1"/>
</dbReference>
<feature type="coiled-coil region" evidence="5">
    <location>
        <begin position="289"/>
        <end position="341"/>
    </location>
</feature>
<dbReference type="PANTHER" id="PTHR43547">
    <property type="entry name" value="TWO-COMPONENT HISTIDINE KINASE"/>
    <property type="match status" value="1"/>
</dbReference>
<feature type="modified residue" description="4-aspartylphosphate" evidence="4">
    <location>
        <position position="56"/>
    </location>
</feature>
<feature type="domain" description="Histidine kinase" evidence="7">
    <location>
        <begin position="350"/>
        <end position="593"/>
    </location>
</feature>
<comment type="catalytic activity">
    <reaction evidence="1">
        <text>ATP + protein L-histidine = ADP + protein N-phospho-L-histidine.</text>
        <dbReference type="EC" id="2.7.13.3"/>
    </reaction>
</comment>
<name>A0ABV7HAM4_9GAMM</name>
<sequence length="603" mass="68317">MMRVPATILVLDNSLTVLASTQYYLESKGYQVFTATNQELTMQLLANEDIDLLVLDWDMPDHNGLDIVRCLRCNWKYFDLPIILMTGKSESKCILSAMNAGCDDFVSKEDGVELLEVRIQRLLFFLQRLEIQKTSRKERHILLVDDCKTFLLSTQQFLKPHFKVSAVQSGQEALQLLEQAFSATDSANTTGAVNTTETPATGEHHLAQSGDPIANPIDLLVVDWMMPEMSGLELIREIRENPYFREIPIIMLSGKDSLEDVTAAIEMGADDFINKEADLKLLEKKIDVLLRIQEQYRRYTRQIMQEKQKVESLVQQRTQELVAANDELKATQTQLVHAEKMSSLGQLVAGVAHEINNPLSFIQNNLFTIREDVESIQGLLTYYRDFGQTHQDQDTLKQLHDYEQDLDLEYTTQELGDCLTHSEQGTERIQQIVLNMRNFSRLDEGEIKRANLYEGIDNALLMLNHQLNGRIKINKEWEDLPEIECAPGQLNQVFMNLLSNSIHAIDGDGEITIRGRKQDDHINLEFCDTGCGIPEKFQSKLFDPFFTTKPVGQGTGLGLSIAYRIIKNHQGSIEIASKEGHGSVFSLTLPIEKAAGLQRSPNP</sequence>
<evidence type="ECO:0000256" key="6">
    <source>
        <dbReference type="SAM" id="MobiDB-lite"/>
    </source>
</evidence>
<evidence type="ECO:0000256" key="5">
    <source>
        <dbReference type="SAM" id="Coils"/>
    </source>
</evidence>
<dbReference type="SUPFAM" id="SSF55874">
    <property type="entry name" value="ATPase domain of HSP90 chaperone/DNA topoisomerase II/histidine kinase"/>
    <property type="match status" value="1"/>
</dbReference>
<dbReference type="SMART" id="SM00388">
    <property type="entry name" value="HisKA"/>
    <property type="match status" value="1"/>
</dbReference>
<dbReference type="PRINTS" id="PR00344">
    <property type="entry name" value="BCTRLSENSOR"/>
</dbReference>
<feature type="modified residue" description="4-aspartylphosphate" evidence="4">
    <location>
        <position position="223"/>
    </location>
</feature>
<dbReference type="InterPro" id="IPR036097">
    <property type="entry name" value="HisK_dim/P_sf"/>
</dbReference>
<dbReference type="InterPro" id="IPR003594">
    <property type="entry name" value="HATPase_dom"/>
</dbReference>
<dbReference type="CDD" id="cd00156">
    <property type="entry name" value="REC"/>
    <property type="match status" value="1"/>
</dbReference>
<evidence type="ECO:0000313" key="10">
    <source>
        <dbReference type="Proteomes" id="UP001595476"/>
    </source>
</evidence>
<dbReference type="InterPro" id="IPR003661">
    <property type="entry name" value="HisK_dim/P_dom"/>
</dbReference>
<feature type="region of interest" description="Disordered" evidence="6">
    <location>
        <begin position="188"/>
        <end position="209"/>
    </location>
</feature>
<dbReference type="EC" id="2.7.13.3" evidence="2"/>
<dbReference type="CDD" id="cd00082">
    <property type="entry name" value="HisKA"/>
    <property type="match status" value="1"/>
</dbReference>
<evidence type="ECO:0000313" key="9">
    <source>
        <dbReference type="EMBL" id="MFC3150979.1"/>
    </source>
</evidence>
<accession>A0ABV7HAM4</accession>
<dbReference type="Pfam" id="PF02518">
    <property type="entry name" value="HATPase_c"/>
    <property type="match status" value="1"/>
</dbReference>
<reference evidence="10" key="1">
    <citation type="journal article" date="2019" name="Int. J. Syst. Evol. Microbiol.">
        <title>The Global Catalogue of Microorganisms (GCM) 10K type strain sequencing project: providing services to taxonomists for standard genome sequencing and annotation.</title>
        <authorList>
            <consortium name="The Broad Institute Genomics Platform"/>
            <consortium name="The Broad Institute Genome Sequencing Center for Infectious Disease"/>
            <person name="Wu L."/>
            <person name="Ma J."/>
        </authorList>
    </citation>
    <scope>NUCLEOTIDE SEQUENCE [LARGE SCALE GENOMIC DNA]</scope>
    <source>
        <strain evidence="10">KCTC 52438</strain>
    </source>
</reference>
<organism evidence="9 10">
    <name type="scientific">Litoribrevibacter euphylliae</name>
    <dbReference type="NCBI Taxonomy" id="1834034"/>
    <lineage>
        <taxon>Bacteria</taxon>
        <taxon>Pseudomonadati</taxon>
        <taxon>Pseudomonadota</taxon>
        <taxon>Gammaproteobacteria</taxon>
        <taxon>Oceanospirillales</taxon>
        <taxon>Oceanospirillaceae</taxon>
        <taxon>Litoribrevibacter</taxon>
    </lineage>
</organism>
<dbReference type="PANTHER" id="PTHR43547:SF2">
    <property type="entry name" value="HYBRID SIGNAL TRANSDUCTION HISTIDINE KINASE C"/>
    <property type="match status" value="1"/>
</dbReference>
<comment type="caution">
    <text evidence="9">The sequence shown here is derived from an EMBL/GenBank/DDBJ whole genome shotgun (WGS) entry which is preliminary data.</text>
</comment>
<feature type="domain" description="Response regulatory" evidence="8">
    <location>
        <begin position="7"/>
        <end position="123"/>
    </location>
</feature>
<evidence type="ECO:0000256" key="3">
    <source>
        <dbReference type="ARBA" id="ARBA00022553"/>
    </source>
</evidence>
<dbReference type="InterPro" id="IPR001789">
    <property type="entry name" value="Sig_transdc_resp-reg_receiver"/>
</dbReference>
<dbReference type="EMBL" id="JBHRSZ010000004">
    <property type="protein sequence ID" value="MFC3150979.1"/>
    <property type="molecule type" value="Genomic_DNA"/>
</dbReference>